<dbReference type="GO" id="GO:0016787">
    <property type="term" value="F:hydrolase activity"/>
    <property type="evidence" value="ECO:0007669"/>
    <property type="project" value="UniProtKB-KW"/>
</dbReference>
<proteinExistence type="predicted"/>
<evidence type="ECO:0000313" key="2">
    <source>
        <dbReference type="Proteomes" id="UP000219994"/>
    </source>
</evidence>
<dbReference type="InterPro" id="IPR036866">
    <property type="entry name" value="RibonucZ/Hydroxyglut_hydro"/>
</dbReference>
<dbReference type="SUPFAM" id="SSF56281">
    <property type="entry name" value="Metallo-hydrolase/oxidoreductase"/>
    <property type="match status" value="1"/>
</dbReference>
<sequence>MRITKLEHSTFVVEELGSKLIVDPGGFTPPLADLTHVAAVVLTHEHSDHWSNDHLDRISAANPGVSVYGPAGVAAAAARHLIITVSPGDEAAAGPFHLRFFGGTHALIHRTIPLIDNIGVLINDRIFYGGDSLEVPDVPVEVLAAPLGAPWMKISEGMDFAEGVCPRQAFGVHEGVLSPLGVNMSHTRLAWAVEQGGGTYYPLAAGDSLELTPIDR</sequence>
<organism evidence="1 2">
    <name type="scientific">Candidatus Lumbricidiphila eiseniae</name>
    <dbReference type="NCBI Taxonomy" id="1969409"/>
    <lineage>
        <taxon>Bacteria</taxon>
        <taxon>Bacillati</taxon>
        <taxon>Actinomycetota</taxon>
        <taxon>Actinomycetes</taxon>
        <taxon>Micrococcales</taxon>
        <taxon>Microbacteriaceae</taxon>
        <taxon>Candidatus Lumbricidiphila</taxon>
    </lineage>
</organism>
<gene>
    <name evidence="1" type="ORF">B5766_02150</name>
</gene>
<dbReference type="InterPro" id="IPR050114">
    <property type="entry name" value="UPF0173_UPF0282_UlaG_hydrolase"/>
</dbReference>
<keyword evidence="1" id="KW-0378">Hydrolase</keyword>
<dbReference type="Pfam" id="PF13483">
    <property type="entry name" value="Lactamase_B_3"/>
    <property type="match status" value="1"/>
</dbReference>
<protein>
    <submittedName>
        <fullName evidence="1">MBL fold metallo-hydrolase</fullName>
    </submittedName>
</protein>
<dbReference type="PANTHER" id="PTHR43546">
    <property type="entry name" value="UPF0173 METAL-DEPENDENT HYDROLASE MJ1163-RELATED"/>
    <property type="match status" value="1"/>
</dbReference>
<dbReference type="AlphaFoldDB" id="A0A2A6FTI8"/>
<accession>A0A2A6FTI8</accession>
<dbReference type="Proteomes" id="UP000219994">
    <property type="component" value="Unassembled WGS sequence"/>
</dbReference>
<comment type="caution">
    <text evidence="1">The sequence shown here is derived from an EMBL/GenBank/DDBJ whole genome shotgun (WGS) entry which is preliminary data.</text>
</comment>
<reference evidence="2" key="1">
    <citation type="submission" date="2017-03" db="EMBL/GenBank/DDBJ databases">
        <authorList>
            <person name="Lund M.B."/>
        </authorList>
    </citation>
    <scope>NUCLEOTIDE SEQUENCE [LARGE SCALE GENOMIC DNA]</scope>
</reference>
<name>A0A2A6FTI8_9MICO</name>
<evidence type="ECO:0000313" key="1">
    <source>
        <dbReference type="EMBL" id="PDQ35970.1"/>
    </source>
</evidence>
<dbReference type="PANTHER" id="PTHR43546:SF3">
    <property type="entry name" value="UPF0173 METAL-DEPENDENT HYDROLASE MJ1163"/>
    <property type="match status" value="1"/>
</dbReference>
<dbReference type="Gene3D" id="3.60.15.10">
    <property type="entry name" value="Ribonuclease Z/Hydroxyacylglutathione hydrolase-like"/>
    <property type="match status" value="1"/>
</dbReference>
<dbReference type="EMBL" id="NAEP01000023">
    <property type="protein sequence ID" value="PDQ35970.1"/>
    <property type="molecule type" value="Genomic_DNA"/>
</dbReference>